<reference evidence="2" key="1">
    <citation type="submission" date="2022-11" db="EMBL/GenBank/DDBJ databases">
        <authorList>
            <person name="Petersen C."/>
        </authorList>
    </citation>
    <scope>NUCLEOTIDE SEQUENCE</scope>
    <source>
        <strain evidence="2">IBT 29864</strain>
    </source>
</reference>
<feature type="compositionally biased region" description="Basic and acidic residues" evidence="1">
    <location>
        <begin position="55"/>
        <end position="75"/>
    </location>
</feature>
<sequence length="99" mass="11253">MSNLFRRASDAFHHHQRKDSEDSGTQDNLISPSQEPQEPQEPQVPQVSQVTQDPQEPKAESASRGESQGSDKDKAGNGTPHHHHWGFFRRLSEDERAKR</sequence>
<evidence type="ECO:0000313" key="3">
    <source>
        <dbReference type="Proteomes" id="UP001147782"/>
    </source>
</evidence>
<dbReference type="AlphaFoldDB" id="A0A9W9V905"/>
<keyword evidence="3" id="KW-1185">Reference proteome</keyword>
<gene>
    <name evidence="2" type="ORF">N7496_006843</name>
</gene>
<dbReference type="GeneID" id="81438951"/>
<dbReference type="RefSeq" id="XP_056555185.1">
    <property type="nucleotide sequence ID" value="XM_056699772.1"/>
</dbReference>
<reference evidence="2" key="2">
    <citation type="journal article" date="2023" name="IMA Fungus">
        <title>Comparative genomic study of the Penicillium genus elucidates a diverse pangenome and 15 lateral gene transfer events.</title>
        <authorList>
            <person name="Petersen C."/>
            <person name="Sorensen T."/>
            <person name="Nielsen M.R."/>
            <person name="Sondergaard T.E."/>
            <person name="Sorensen J.L."/>
            <person name="Fitzpatrick D.A."/>
            <person name="Frisvad J.C."/>
            <person name="Nielsen K.L."/>
        </authorList>
    </citation>
    <scope>NUCLEOTIDE SEQUENCE</scope>
    <source>
        <strain evidence="2">IBT 29864</strain>
    </source>
</reference>
<protein>
    <submittedName>
        <fullName evidence="2">Uncharacterized protein</fullName>
    </submittedName>
</protein>
<dbReference type="EMBL" id="JAPZBS010000005">
    <property type="protein sequence ID" value="KAJ5370751.1"/>
    <property type="molecule type" value="Genomic_DNA"/>
</dbReference>
<name>A0A9W9V905_9EURO</name>
<comment type="caution">
    <text evidence="2">The sequence shown here is derived from an EMBL/GenBank/DDBJ whole genome shotgun (WGS) entry which is preliminary data.</text>
</comment>
<evidence type="ECO:0000313" key="2">
    <source>
        <dbReference type="EMBL" id="KAJ5370751.1"/>
    </source>
</evidence>
<accession>A0A9W9V905</accession>
<evidence type="ECO:0000256" key="1">
    <source>
        <dbReference type="SAM" id="MobiDB-lite"/>
    </source>
</evidence>
<feature type="compositionally biased region" description="Basic and acidic residues" evidence="1">
    <location>
        <begin position="90"/>
        <end position="99"/>
    </location>
</feature>
<dbReference type="Proteomes" id="UP001147782">
    <property type="component" value="Unassembled WGS sequence"/>
</dbReference>
<organism evidence="2 3">
    <name type="scientific">Penicillium cataractarum</name>
    <dbReference type="NCBI Taxonomy" id="2100454"/>
    <lineage>
        <taxon>Eukaryota</taxon>
        <taxon>Fungi</taxon>
        <taxon>Dikarya</taxon>
        <taxon>Ascomycota</taxon>
        <taxon>Pezizomycotina</taxon>
        <taxon>Eurotiomycetes</taxon>
        <taxon>Eurotiomycetidae</taxon>
        <taxon>Eurotiales</taxon>
        <taxon>Aspergillaceae</taxon>
        <taxon>Penicillium</taxon>
    </lineage>
</organism>
<feature type="region of interest" description="Disordered" evidence="1">
    <location>
        <begin position="1"/>
        <end position="99"/>
    </location>
</feature>
<feature type="compositionally biased region" description="Basic and acidic residues" evidence="1">
    <location>
        <begin position="7"/>
        <end position="21"/>
    </location>
</feature>
<proteinExistence type="predicted"/>
<feature type="compositionally biased region" description="Low complexity" evidence="1">
    <location>
        <begin position="31"/>
        <end position="54"/>
    </location>
</feature>
<dbReference type="OrthoDB" id="4367922at2759"/>